<dbReference type="AlphaFoldDB" id="M1AZZ6"/>
<dbReference type="PANTHER" id="PTHR31286">
    <property type="entry name" value="GLYCINE-RICH CELL WALL STRUCTURAL PROTEIN 1.8-LIKE"/>
    <property type="match status" value="1"/>
</dbReference>
<dbReference type="PANTHER" id="PTHR31286:SF79">
    <property type="entry name" value="N-6 ADENINE-SPECIFIC DNA METHYLASE"/>
    <property type="match status" value="1"/>
</dbReference>
<dbReference type="eggNOG" id="KOG1075">
    <property type="taxonomic scope" value="Eukaryota"/>
</dbReference>
<dbReference type="Proteomes" id="UP000011115">
    <property type="component" value="Unassembled WGS sequence"/>
</dbReference>
<organism evidence="2 3">
    <name type="scientific">Solanum tuberosum</name>
    <name type="common">Potato</name>
    <dbReference type="NCBI Taxonomy" id="4113"/>
    <lineage>
        <taxon>Eukaryota</taxon>
        <taxon>Viridiplantae</taxon>
        <taxon>Streptophyta</taxon>
        <taxon>Embryophyta</taxon>
        <taxon>Tracheophyta</taxon>
        <taxon>Spermatophyta</taxon>
        <taxon>Magnoliopsida</taxon>
        <taxon>eudicotyledons</taxon>
        <taxon>Gunneridae</taxon>
        <taxon>Pentapetalae</taxon>
        <taxon>asterids</taxon>
        <taxon>lamiids</taxon>
        <taxon>Solanales</taxon>
        <taxon>Solanaceae</taxon>
        <taxon>Solanoideae</taxon>
        <taxon>Solaneae</taxon>
        <taxon>Solanum</taxon>
    </lineage>
</organism>
<dbReference type="InParanoid" id="M1AZZ6"/>
<dbReference type="EnsemblPlants" id="PGSC0003DMT400033973">
    <property type="protein sequence ID" value="PGSC0003DMT400033973"/>
    <property type="gene ID" value="PGSC0003DMG400013062"/>
</dbReference>
<reference evidence="3" key="1">
    <citation type="journal article" date="2011" name="Nature">
        <title>Genome sequence and analysis of the tuber crop potato.</title>
        <authorList>
            <consortium name="The Potato Genome Sequencing Consortium"/>
        </authorList>
    </citation>
    <scope>NUCLEOTIDE SEQUENCE [LARGE SCALE GENOMIC DNA]</scope>
    <source>
        <strain evidence="3">cv. DM1-3 516 R44</strain>
    </source>
</reference>
<evidence type="ECO:0000313" key="3">
    <source>
        <dbReference type="Proteomes" id="UP000011115"/>
    </source>
</evidence>
<evidence type="ECO:0000313" key="2">
    <source>
        <dbReference type="EnsemblPlants" id="PGSC0003DMT400033973"/>
    </source>
</evidence>
<sequence>MAMAWISFPNLLPTFFVKECLFSIAAVVGKPIQLDQATINKTRPSCARVKVLVNLKGTFPKVVKMNIEDEKTGEVRTTMVEIKYDYVPKYCGECKMQGHDREDCRVLKQSKGKEEHKFQHVNHNIQNTQIMQDTQPKQIPRLQTGKSKVLSSGRVVGNPGNWNVVKDKRIFVNSNKQSPLVVANKFQALVSGETMQADCSTQGNNTNIMSSHQQTNKEDNEKGCNKSTKGWVAKVFCPSLQKEKSPVVSSPGKGKNSSTVNNVPDQQQINKVEQLKGETNVKMTSTEENEKIQITEEVKGEHVIDSCSNNCNNQALPGNPDHGKEVSNSTNICLVDGGEIKQIEYENDRLALVEIPEAMQIDKSQMIRMKSPNRVLHDIVSHNIGETPIAEAAYLNQIAQGITEAEMSDDLLENVSTEADLSPRILKAARKGKKQGNGEHIQSIRVQPKRTRETPKKYQ</sequence>
<reference evidence="2" key="2">
    <citation type="submission" date="2015-06" db="UniProtKB">
        <authorList>
            <consortium name="EnsemblPlants"/>
        </authorList>
    </citation>
    <scope>IDENTIFICATION</scope>
    <source>
        <strain evidence="2">DM1-3 516 R44</strain>
    </source>
</reference>
<protein>
    <submittedName>
        <fullName evidence="2">Uncharacterized protein</fullName>
    </submittedName>
</protein>
<dbReference type="STRING" id="4113.M1AZZ6"/>
<evidence type="ECO:0000256" key="1">
    <source>
        <dbReference type="SAM" id="MobiDB-lite"/>
    </source>
</evidence>
<proteinExistence type="predicted"/>
<feature type="compositionally biased region" description="Basic and acidic residues" evidence="1">
    <location>
        <begin position="450"/>
        <end position="459"/>
    </location>
</feature>
<accession>M1AZZ6</accession>
<dbReference type="ExpressionAtlas" id="M1AZZ6">
    <property type="expression patterns" value="baseline"/>
</dbReference>
<feature type="region of interest" description="Disordered" evidence="1">
    <location>
        <begin position="243"/>
        <end position="262"/>
    </location>
</feature>
<keyword evidence="3" id="KW-1185">Reference proteome</keyword>
<dbReference type="PaxDb" id="4113-PGSC0003DMT400033973"/>
<dbReference type="InterPro" id="IPR040256">
    <property type="entry name" value="At4g02000-like"/>
</dbReference>
<dbReference type="Gramene" id="PGSC0003DMT400033973">
    <property type="protein sequence ID" value="PGSC0003DMT400033973"/>
    <property type="gene ID" value="PGSC0003DMG400013062"/>
</dbReference>
<dbReference type="HOGENOM" id="CLU_596428_0_0_1"/>
<feature type="region of interest" description="Disordered" evidence="1">
    <location>
        <begin position="429"/>
        <end position="459"/>
    </location>
</feature>
<name>M1AZZ6_SOLTU</name>